<dbReference type="Pfam" id="PF08673">
    <property type="entry name" value="RsbU_N"/>
    <property type="match status" value="1"/>
</dbReference>
<organism evidence="2 3">
    <name type="scientific">Terrabacter tumescens</name>
    <dbReference type="NCBI Taxonomy" id="60443"/>
    <lineage>
        <taxon>Bacteria</taxon>
        <taxon>Bacillati</taxon>
        <taxon>Actinomycetota</taxon>
        <taxon>Actinomycetes</taxon>
        <taxon>Micrococcales</taxon>
        <taxon>Intrasporangiaceae</taxon>
        <taxon>Terrabacter</taxon>
    </lineage>
</organism>
<evidence type="ECO:0000313" key="3">
    <source>
        <dbReference type="Proteomes" id="UP000623461"/>
    </source>
</evidence>
<dbReference type="InterPro" id="IPR014787">
    <property type="entry name" value="PSer_Pase_RsbU_N"/>
</dbReference>
<dbReference type="Proteomes" id="UP000623461">
    <property type="component" value="Unassembled WGS sequence"/>
</dbReference>
<dbReference type="Gene3D" id="1.10.1240.30">
    <property type="entry name" value="KaiA/RbsU domain"/>
    <property type="match status" value="1"/>
</dbReference>
<sequence>MTGPGARSPLDDLTQDQRAILLRFLPRRDEAAREAAYELGRQSFAAGISLLDVCRIHHELTLEVLGETAADEQLDVATKAGELLLDVLAAYDMTHRSVLDA</sequence>
<comment type="caution">
    <text evidence="2">The sequence shown here is derived from an EMBL/GenBank/DDBJ whole genome shotgun (WGS) entry which is preliminary data.</text>
</comment>
<gene>
    <name evidence="2" type="ORF">GCM10009721_20360</name>
</gene>
<evidence type="ECO:0000313" key="2">
    <source>
        <dbReference type="EMBL" id="GGM94100.1"/>
    </source>
</evidence>
<dbReference type="InterPro" id="IPR017944">
    <property type="entry name" value="KaiA/RbsU_helical_domain_sf"/>
</dbReference>
<name>A0ABQ2HWY4_9MICO</name>
<dbReference type="RefSeq" id="WP_030193752.1">
    <property type="nucleotide sequence ID" value="NZ_BMNZ01000003.1"/>
</dbReference>
<feature type="domain" description="Phosphoserine phosphatase RsbU N-terminal" evidence="1">
    <location>
        <begin position="18"/>
        <end position="94"/>
    </location>
</feature>
<accession>A0ABQ2HWY4</accession>
<proteinExistence type="predicted"/>
<reference evidence="3" key="1">
    <citation type="journal article" date="2019" name="Int. J. Syst. Evol. Microbiol.">
        <title>The Global Catalogue of Microorganisms (GCM) 10K type strain sequencing project: providing services to taxonomists for standard genome sequencing and annotation.</title>
        <authorList>
            <consortium name="The Broad Institute Genomics Platform"/>
            <consortium name="The Broad Institute Genome Sequencing Center for Infectious Disease"/>
            <person name="Wu L."/>
            <person name="Ma J."/>
        </authorList>
    </citation>
    <scope>NUCLEOTIDE SEQUENCE [LARGE SCALE GENOMIC DNA]</scope>
    <source>
        <strain evidence="3">JCM 1365</strain>
    </source>
</reference>
<keyword evidence="3" id="KW-1185">Reference proteome</keyword>
<dbReference type="EMBL" id="BMNZ01000003">
    <property type="protein sequence ID" value="GGM94100.1"/>
    <property type="molecule type" value="Genomic_DNA"/>
</dbReference>
<evidence type="ECO:0000259" key="1">
    <source>
        <dbReference type="Pfam" id="PF08673"/>
    </source>
</evidence>
<protein>
    <recommendedName>
        <fullName evidence="1">Phosphoserine phosphatase RsbU N-terminal domain-containing protein</fullName>
    </recommendedName>
</protein>